<accession>A0ABV0CZ70</accession>
<comment type="caution">
    <text evidence="3">The sequence shown here is derived from an EMBL/GenBank/DDBJ whole genome shotgun (WGS) entry which is preliminary data.</text>
</comment>
<dbReference type="InterPro" id="IPR013830">
    <property type="entry name" value="SGNH_hydro"/>
</dbReference>
<evidence type="ECO:0000256" key="1">
    <source>
        <dbReference type="SAM" id="SignalP"/>
    </source>
</evidence>
<protein>
    <submittedName>
        <fullName evidence="3">SGNH/GDSL hydrolase family protein</fullName>
    </submittedName>
</protein>
<dbReference type="Proteomes" id="UP001484535">
    <property type="component" value="Unassembled WGS sequence"/>
</dbReference>
<evidence type="ECO:0000313" key="3">
    <source>
        <dbReference type="EMBL" id="MEN7538164.1"/>
    </source>
</evidence>
<dbReference type="GO" id="GO:0016787">
    <property type="term" value="F:hydrolase activity"/>
    <property type="evidence" value="ECO:0007669"/>
    <property type="project" value="UniProtKB-KW"/>
</dbReference>
<dbReference type="SUPFAM" id="SSF52266">
    <property type="entry name" value="SGNH hydrolase"/>
    <property type="match status" value="1"/>
</dbReference>
<name>A0ABV0CZ70_9SPHN</name>
<dbReference type="PANTHER" id="PTHR30383">
    <property type="entry name" value="THIOESTERASE 1/PROTEASE 1/LYSOPHOSPHOLIPASE L1"/>
    <property type="match status" value="1"/>
</dbReference>
<sequence length="237" mass="25918">MTILAVLSLAVGSQAQAQATRSSRPVPAPVIGTMPFEADIQAFELVDAAFPPPACATLFVGSSSIRFWTGLASDFPDRRVINRGFGGSTIADTVRYFDRIVTPYAPRAIVFYAGENDLAAGKSPRQVFRDLQALLRLKRERLDDTPLWVISLKPSPARWAQREDQLAFNAMAAELALNEGDVAYIDVASPMLTPAGTPKNIFGADRLHMRASGYRIWTDVIRAALQDVPTPARCRAR</sequence>
<dbReference type="InterPro" id="IPR051532">
    <property type="entry name" value="Ester_Hydrolysis_Enzymes"/>
</dbReference>
<reference evidence="3 4" key="1">
    <citation type="submission" date="2024-05" db="EMBL/GenBank/DDBJ databases">
        <authorList>
            <person name="Park S."/>
        </authorList>
    </citation>
    <scope>NUCLEOTIDE SEQUENCE [LARGE SCALE GENOMIC DNA]</scope>
    <source>
        <strain evidence="3 4">DGU5</strain>
    </source>
</reference>
<evidence type="ECO:0000259" key="2">
    <source>
        <dbReference type="Pfam" id="PF13472"/>
    </source>
</evidence>
<gene>
    <name evidence="3" type="ORF">ABDJ38_13355</name>
</gene>
<organism evidence="3 4">
    <name type="scientific">Aurantiacibacter flavus</name>
    <dbReference type="NCBI Taxonomy" id="3145232"/>
    <lineage>
        <taxon>Bacteria</taxon>
        <taxon>Pseudomonadati</taxon>
        <taxon>Pseudomonadota</taxon>
        <taxon>Alphaproteobacteria</taxon>
        <taxon>Sphingomonadales</taxon>
        <taxon>Erythrobacteraceae</taxon>
        <taxon>Aurantiacibacter</taxon>
    </lineage>
</organism>
<feature type="chain" id="PRO_5046042352" evidence="1">
    <location>
        <begin position="18"/>
        <end position="237"/>
    </location>
</feature>
<evidence type="ECO:0000313" key="4">
    <source>
        <dbReference type="Proteomes" id="UP001484535"/>
    </source>
</evidence>
<keyword evidence="1" id="KW-0732">Signal</keyword>
<keyword evidence="4" id="KW-1185">Reference proteome</keyword>
<dbReference type="RefSeq" id="WP_346785615.1">
    <property type="nucleotide sequence ID" value="NZ_JBDLBR010000004.1"/>
</dbReference>
<dbReference type="Gene3D" id="3.40.50.1110">
    <property type="entry name" value="SGNH hydrolase"/>
    <property type="match status" value="1"/>
</dbReference>
<feature type="signal peptide" evidence="1">
    <location>
        <begin position="1"/>
        <end position="17"/>
    </location>
</feature>
<dbReference type="CDD" id="cd04502">
    <property type="entry name" value="SGNH_hydrolase_like_7"/>
    <property type="match status" value="1"/>
</dbReference>
<dbReference type="EMBL" id="JBDLBR010000004">
    <property type="protein sequence ID" value="MEN7538164.1"/>
    <property type="molecule type" value="Genomic_DNA"/>
</dbReference>
<dbReference type="Pfam" id="PF13472">
    <property type="entry name" value="Lipase_GDSL_2"/>
    <property type="match status" value="1"/>
</dbReference>
<feature type="domain" description="SGNH hydrolase-type esterase" evidence="2">
    <location>
        <begin position="69"/>
        <end position="216"/>
    </location>
</feature>
<proteinExistence type="predicted"/>
<dbReference type="InterPro" id="IPR036514">
    <property type="entry name" value="SGNH_hydro_sf"/>
</dbReference>
<keyword evidence="3" id="KW-0378">Hydrolase</keyword>
<dbReference type="PANTHER" id="PTHR30383:SF5">
    <property type="entry name" value="SGNH HYDROLASE-TYPE ESTERASE DOMAIN-CONTAINING PROTEIN"/>
    <property type="match status" value="1"/>
</dbReference>